<name>A0ABY6N0H0_9ALTE</name>
<dbReference type="PANTHER" id="PTHR46732">
    <property type="entry name" value="ATP-DEPENDENT PROTEASE LA (LON) DOMAIN PROTEIN"/>
    <property type="match status" value="1"/>
</dbReference>
<dbReference type="EMBL" id="CP100390">
    <property type="protein sequence ID" value="UZE95530.1"/>
    <property type="molecule type" value="Genomic_DNA"/>
</dbReference>
<dbReference type="Pfam" id="PF02190">
    <property type="entry name" value="LON_substr_bdg"/>
    <property type="match status" value="1"/>
</dbReference>
<dbReference type="PROSITE" id="PS51787">
    <property type="entry name" value="LON_N"/>
    <property type="match status" value="1"/>
</dbReference>
<sequence length="191" mass="21739">MKTPLFPLNSVLCPMGRIPLQLFEPRYLDMLSECMKTDRGFVVVLIKEGSEVGGGCDFYSIGTYVRLVDFRKLENGLLGITIEGTSKVLLTDFSQGADGLYSGRIEHLIEEAYATLPDEYLELATLLEQLERHPAIQALNMDVDYADCRQVGWRLVELLPLTKKEKQHLLELTDPLERLKQIEDFLSLMEQ</sequence>
<accession>A0ABY6N0H0</accession>
<keyword evidence="3" id="KW-1185">Reference proteome</keyword>
<dbReference type="Proteomes" id="UP001163739">
    <property type="component" value="Chromosome"/>
</dbReference>
<evidence type="ECO:0000313" key="3">
    <source>
        <dbReference type="Proteomes" id="UP001163739"/>
    </source>
</evidence>
<dbReference type="InterPro" id="IPR046336">
    <property type="entry name" value="Lon_prtase_N_sf"/>
</dbReference>
<dbReference type="RefSeq" id="WP_265047018.1">
    <property type="nucleotide sequence ID" value="NZ_CP100390.1"/>
</dbReference>
<reference evidence="2" key="1">
    <citation type="submission" date="2022-06" db="EMBL/GenBank/DDBJ databases">
        <title>Alkalimarinus sp. nov., isolated from gut of a Alitta virens.</title>
        <authorList>
            <person name="Yang A.I."/>
            <person name="Shin N.-R."/>
        </authorList>
    </citation>
    <scope>NUCLEOTIDE SEQUENCE</scope>
    <source>
        <strain evidence="2">A2M4</strain>
    </source>
</reference>
<dbReference type="InterPro" id="IPR015947">
    <property type="entry name" value="PUA-like_sf"/>
</dbReference>
<dbReference type="PANTHER" id="PTHR46732:SF8">
    <property type="entry name" value="ATP-DEPENDENT PROTEASE LA (LON) DOMAIN PROTEIN"/>
    <property type="match status" value="1"/>
</dbReference>
<protein>
    <submittedName>
        <fullName evidence="2">LON peptidase substrate-binding domain-containing protein</fullName>
    </submittedName>
</protein>
<dbReference type="Gene3D" id="1.10.4060.10">
    <property type="entry name" value="BPP1347 like domain"/>
    <property type="match status" value="1"/>
</dbReference>
<dbReference type="SMART" id="SM00464">
    <property type="entry name" value="LON"/>
    <property type="match status" value="1"/>
</dbReference>
<feature type="domain" description="Lon N-terminal" evidence="1">
    <location>
        <begin position="1"/>
        <end position="190"/>
    </location>
</feature>
<proteinExistence type="predicted"/>
<gene>
    <name evidence="2" type="ORF">NKI27_15885</name>
</gene>
<evidence type="ECO:0000313" key="2">
    <source>
        <dbReference type="EMBL" id="UZE95530.1"/>
    </source>
</evidence>
<dbReference type="SUPFAM" id="SSF88697">
    <property type="entry name" value="PUA domain-like"/>
    <property type="match status" value="1"/>
</dbReference>
<organism evidence="2 3">
    <name type="scientific">Alkalimarinus alittae</name>
    <dbReference type="NCBI Taxonomy" id="2961619"/>
    <lineage>
        <taxon>Bacteria</taxon>
        <taxon>Pseudomonadati</taxon>
        <taxon>Pseudomonadota</taxon>
        <taxon>Gammaproteobacteria</taxon>
        <taxon>Alteromonadales</taxon>
        <taxon>Alteromonadaceae</taxon>
        <taxon>Alkalimarinus</taxon>
    </lineage>
</organism>
<evidence type="ECO:0000259" key="1">
    <source>
        <dbReference type="PROSITE" id="PS51787"/>
    </source>
</evidence>
<dbReference type="Gene3D" id="2.30.130.40">
    <property type="entry name" value="LON domain-like"/>
    <property type="match status" value="1"/>
</dbReference>
<dbReference type="InterPro" id="IPR003111">
    <property type="entry name" value="Lon_prtase_N"/>
</dbReference>